<proteinExistence type="predicted"/>
<reference evidence="1 2" key="1">
    <citation type="journal article" date="2018" name="Sci. Rep.">
        <title>Genomic signatures of local adaptation to the degree of environmental predictability in rotifers.</title>
        <authorList>
            <person name="Franch-Gras L."/>
            <person name="Hahn C."/>
            <person name="Garcia-Roger E.M."/>
            <person name="Carmona M.J."/>
            <person name="Serra M."/>
            <person name="Gomez A."/>
        </authorList>
    </citation>
    <scope>NUCLEOTIDE SEQUENCE [LARGE SCALE GENOMIC DNA]</scope>
    <source>
        <strain evidence="1">HYR1</strain>
    </source>
</reference>
<sequence>GRVPILELVLIKQRFYELVQLNLTSYVPRSSTLEVIEVNKEKSNPTEKKEWTKKRKVLFENKGWTKNSSKT</sequence>
<gene>
    <name evidence="1" type="ORF">BpHYR1_035743</name>
</gene>
<evidence type="ECO:0000313" key="2">
    <source>
        <dbReference type="Proteomes" id="UP000276133"/>
    </source>
</evidence>
<evidence type="ECO:0000313" key="1">
    <source>
        <dbReference type="EMBL" id="RNA38790.1"/>
    </source>
</evidence>
<protein>
    <submittedName>
        <fullName evidence="1">Uncharacterized protein</fullName>
    </submittedName>
</protein>
<keyword evidence="2" id="KW-1185">Reference proteome</keyword>
<accession>A0A3M7ST35</accession>
<organism evidence="1 2">
    <name type="scientific">Brachionus plicatilis</name>
    <name type="common">Marine rotifer</name>
    <name type="synonym">Brachionus muelleri</name>
    <dbReference type="NCBI Taxonomy" id="10195"/>
    <lineage>
        <taxon>Eukaryota</taxon>
        <taxon>Metazoa</taxon>
        <taxon>Spiralia</taxon>
        <taxon>Gnathifera</taxon>
        <taxon>Rotifera</taxon>
        <taxon>Eurotatoria</taxon>
        <taxon>Monogononta</taxon>
        <taxon>Pseudotrocha</taxon>
        <taxon>Ploima</taxon>
        <taxon>Brachionidae</taxon>
        <taxon>Brachionus</taxon>
    </lineage>
</organism>
<feature type="non-terminal residue" evidence="1">
    <location>
        <position position="1"/>
    </location>
</feature>
<dbReference type="AlphaFoldDB" id="A0A3M7ST35"/>
<dbReference type="EMBL" id="REGN01000820">
    <property type="protein sequence ID" value="RNA38790.1"/>
    <property type="molecule type" value="Genomic_DNA"/>
</dbReference>
<name>A0A3M7ST35_BRAPC</name>
<dbReference type="Proteomes" id="UP000276133">
    <property type="component" value="Unassembled WGS sequence"/>
</dbReference>
<comment type="caution">
    <text evidence="1">The sequence shown here is derived from an EMBL/GenBank/DDBJ whole genome shotgun (WGS) entry which is preliminary data.</text>
</comment>